<dbReference type="InterPro" id="IPR058792">
    <property type="entry name" value="Beta-barrel_RND_2"/>
</dbReference>
<dbReference type="EMBL" id="PXYI01000001">
    <property type="protein sequence ID" value="PSJ43469.1"/>
    <property type="molecule type" value="Genomic_DNA"/>
</dbReference>
<dbReference type="PANTHER" id="PTHR30386:SF24">
    <property type="entry name" value="MULTIDRUG RESISTANCE EFFLUX PUMP"/>
    <property type="match status" value="1"/>
</dbReference>
<organism evidence="4 5">
    <name type="scientific">Allosphingosinicella deserti</name>
    <dbReference type="NCBI Taxonomy" id="2116704"/>
    <lineage>
        <taxon>Bacteria</taxon>
        <taxon>Pseudomonadati</taxon>
        <taxon>Pseudomonadota</taxon>
        <taxon>Alphaproteobacteria</taxon>
        <taxon>Sphingomonadales</taxon>
        <taxon>Sphingomonadaceae</taxon>
        <taxon>Allosphingosinicella</taxon>
    </lineage>
</organism>
<evidence type="ECO:0000259" key="3">
    <source>
        <dbReference type="Pfam" id="PF25954"/>
    </source>
</evidence>
<evidence type="ECO:0000256" key="1">
    <source>
        <dbReference type="SAM" id="Coils"/>
    </source>
</evidence>
<dbReference type="Proteomes" id="UP000241167">
    <property type="component" value="Unassembled WGS sequence"/>
</dbReference>
<dbReference type="OrthoDB" id="9811754at2"/>
<name>A0A2P7QZU1_9SPHN</name>
<evidence type="ECO:0000313" key="5">
    <source>
        <dbReference type="Proteomes" id="UP000241167"/>
    </source>
</evidence>
<protein>
    <submittedName>
        <fullName evidence="4">Uncharacterized protein</fullName>
    </submittedName>
</protein>
<keyword evidence="1" id="KW-0175">Coiled coil</keyword>
<dbReference type="PANTHER" id="PTHR30386">
    <property type="entry name" value="MEMBRANE FUSION SUBUNIT OF EMRAB-TOLC MULTIDRUG EFFLUX PUMP"/>
    <property type="match status" value="1"/>
</dbReference>
<dbReference type="Gene3D" id="1.10.287.470">
    <property type="entry name" value="Helix hairpin bin"/>
    <property type="match status" value="2"/>
</dbReference>
<reference evidence="4 5" key="1">
    <citation type="submission" date="2018-03" db="EMBL/GenBank/DDBJ databases">
        <title>The draft genome of Sphingosinicella sp. GL-C-18.</title>
        <authorList>
            <person name="Liu L."/>
            <person name="Li L."/>
            <person name="Liang L."/>
            <person name="Zhang X."/>
            <person name="Wang T."/>
        </authorList>
    </citation>
    <scope>NUCLEOTIDE SEQUENCE [LARGE SCALE GENOMIC DNA]</scope>
    <source>
        <strain evidence="4 5">GL-C-18</strain>
    </source>
</reference>
<proteinExistence type="predicted"/>
<dbReference type="RefSeq" id="WP_106511491.1">
    <property type="nucleotide sequence ID" value="NZ_PXYI01000001.1"/>
</dbReference>
<evidence type="ECO:0000259" key="2">
    <source>
        <dbReference type="Pfam" id="PF25917"/>
    </source>
</evidence>
<keyword evidence="5" id="KW-1185">Reference proteome</keyword>
<feature type="domain" description="CusB-like beta-barrel" evidence="3">
    <location>
        <begin position="242"/>
        <end position="285"/>
    </location>
</feature>
<dbReference type="Pfam" id="PF25954">
    <property type="entry name" value="Beta-barrel_RND_2"/>
    <property type="match status" value="1"/>
</dbReference>
<dbReference type="Pfam" id="PF25917">
    <property type="entry name" value="BSH_RND"/>
    <property type="match status" value="1"/>
</dbReference>
<sequence length="348" mass="37145">MTLSKSAAAALLLAILIFAGTAYRLVGAGHAGGTDNAYVRGDVTPISTKVPGLIEDVLVADNQQVRAGDILFRLDDREYGARADRARAALAARRAAIVRHDRSLELQRANIGQARAAVRSAGAEVDRSGRELARIQVLRRDGWVTTARGDDAAADSEKALAGVSGAEAALTASRDQYDVIASQRLQLVAEVEAAEAELRLAELDLESTIVRAPADGRVAERQVRKGQYVRPGTSLIALVAREVWIVANFKETELQGIRAGEPVTILVDSQPGRALAGRVDSLSPASGAQFALLPPDNASGNFTRIVQRIPIRIAVPGGQPGVDELRPGMSARVARGETARHWQVRLRR</sequence>
<dbReference type="Gene3D" id="2.40.50.100">
    <property type="match status" value="1"/>
</dbReference>
<dbReference type="Gene3D" id="2.40.30.170">
    <property type="match status" value="1"/>
</dbReference>
<dbReference type="SUPFAM" id="SSF111369">
    <property type="entry name" value="HlyD-like secretion proteins"/>
    <property type="match status" value="2"/>
</dbReference>
<dbReference type="AlphaFoldDB" id="A0A2P7QZU1"/>
<evidence type="ECO:0000313" key="4">
    <source>
        <dbReference type="EMBL" id="PSJ43469.1"/>
    </source>
</evidence>
<dbReference type="GO" id="GO:0055085">
    <property type="term" value="P:transmembrane transport"/>
    <property type="evidence" value="ECO:0007669"/>
    <property type="project" value="InterPro"/>
</dbReference>
<dbReference type="InterPro" id="IPR058625">
    <property type="entry name" value="MdtA-like_BSH"/>
</dbReference>
<dbReference type="InterPro" id="IPR050739">
    <property type="entry name" value="MFP"/>
</dbReference>
<gene>
    <name evidence="4" type="ORF">C7I55_03695</name>
</gene>
<feature type="coiled-coil region" evidence="1">
    <location>
        <begin position="184"/>
        <end position="211"/>
    </location>
</feature>
<feature type="domain" description="Multidrug resistance protein MdtA-like barrel-sandwich hybrid" evidence="2">
    <location>
        <begin position="46"/>
        <end position="239"/>
    </location>
</feature>
<accession>A0A2P7QZU1</accession>
<comment type="caution">
    <text evidence="4">The sequence shown here is derived from an EMBL/GenBank/DDBJ whole genome shotgun (WGS) entry which is preliminary data.</text>
</comment>